<evidence type="ECO:0000313" key="2">
    <source>
        <dbReference type="EMBL" id="MFC6715183.1"/>
    </source>
</evidence>
<evidence type="ECO:0000256" key="1">
    <source>
        <dbReference type="SAM" id="Phobius"/>
    </source>
</evidence>
<dbReference type="RefSeq" id="WP_377824101.1">
    <property type="nucleotide sequence ID" value="NZ_JBHSWJ010000002.1"/>
</dbReference>
<comment type="caution">
    <text evidence="2">The sequence shown here is derived from an EMBL/GenBank/DDBJ whole genome shotgun (WGS) entry which is preliminary data.</text>
</comment>
<proteinExistence type="predicted"/>
<keyword evidence="3" id="KW-1185">Reference proteome</keyword>
<organism evidence="2 3">
    <name type="scientific">Branchiibius cervicis</name>
    <dbReference type="NCBI Taxonomy" id="908252"/>
    <lineage>
        <taxon>Bacteria</taxon>
        <taxon>Bacillati</taxon>
        <taxon>Actinomycetota</taxon>
        <taxon>Actinomycetes</taxon>
        <taxon>Micrococcales</taxon>
        <taxon>Dermacoccaceae</taxon>
        <taxon>Branchiibius</taxon>
    </lineage>
</organism>
<keyword evidence="1" id="KW-1133">Transmembrane helix</keyword>
<keyword evidence="1" id="KW-0812">Transmembrane</keyword>
<reference evidence="3" key="1">
    <citation type="journal article" date="2019" name="Int. J. Syst. Evol. Microbiol.">
        <title>The Global Catalogue of Microorganisms (GCM) 10K type strain sequencing project: providing services to taxonomists for standard genome sequencing and annotation.</title>
        <authorList>
            <consortium name="The Broad Institute Genomics Platform"/>
            <consortium name="The Broad Institute Genome Sequencing Center for Infectious Disease"/>
            <person name="Wu L."/>
            <person name="Ma J."/>
        </authorList>
    </citation>
    <scope>NUCLEOTIDE SEQUENCE [LARGE SCALE GENOMIC DNA]</scope>
    <source>
        <strain evidence="3">NBRC 106593</strain>
    </source>
</reference>
<evidence type="ECO:0000313" key="3">
    <source>
        <dbReference type="Proteomes" id="UP001596356"/>
    </source>
</evidence>
<feature type="transmembrane region" description="Helical" evidence="1">
    <location>
        <begin position="16"/>
        <end position="37"/>
    </location>
</feature>
<dbReference type="EMBL" id="JBHSWJ010000002">
    <property type="protein sequence ID" value="MFC6715183.1"/>
    <property type="molecule type" value="Genomic_DNA"/>
</dbReference>
<name>A0ABW2AW25_9MICO</name>
<evidence type="ECO:0008006" key="4">
    <source>
        <dbReference type="Google" id="ProtNLM"/>
    </source>
</evidence>
<protein>
    <recommendedName>
        <fullName evidence="4">ABC transporter permease</fullName>
    </recommendedName>
</protein>
<keyword evidence="1" id="KW-0472">Membrane</keyword>
<gene>
    <name evidence="2" type="ORF">ACFQBT_15745</name>
</gene>
<sequence length="68" mass="7188">MVTAALRSLLARRARLAMSLFAVLLGVCFAFGSLIFISTLERAFSAVQSGTVSDVVVRQAGVRSGQGR</sequence>
<dbReference type="Proteomes" id="UP001596356">
    <property type="component" value="Unassembled WGS sequence"/>
</dbReference>
<accession>A0ABW2AW25</accession>